<evidence type="ECO:0000256" key="1">
    <source>
        <dbReference type="SAM" id="SignalP"/>
    </source>
</evidence>
<feature type="signal peptide" evidence="1">
    <location>
        <begin position="1"/>
        <end position="18"/>
    </location>
</feature>
<protein>
    <recommendedName>
        <fullName evidence="4">Lytic polysaccharide monooxygenase</fullName>
    </recommendedName>
</protein>
<reference evidence="2 3" key="1">
    <citation type="submission" date="2024-02" db="EMBL/GenBank/DDBJ databases">
        <title>Discinaceae phylogenomics.</title>
        <authorList>
            <person name="Dirks A.C."/>
            <person name="James T.Y."/>
        </authorList>
    </citation>
    <scope>NUCLEOTIDE SEQUENCE [LARGE SCALE GENOMIC DNA]</scope>
    <source>
        <strain evidence="2 3">ACD0624</strain>
    </source>
</reference>
<dbReference type="EMBL" id="JBBBZM010000060">
    <property type="protein sequence ID" value="KAL0635909.1"/>
    <property type="molecule type" value="Genomic_DNA"/>
</dbReference>
<evidence type="ECO:0008006" key="4">
    <source>
        <dbReference type="Google" id="ProtNLM"/>
    </source>
</evidence>
<accession>A0ABR3GJ00</accession>
<sequence>MRYSLAIAGALLSSVVSAHMYIVKPSPFRLKTNPFAAEPPDYNIMNPLWSNGTNFPCKGYHLDPEPTIAAVEEWAAGSEQSFTMDVGSAVHGGGSCQASISEDNGATFKVVKSYLGGCPISGASFKFNVPKETKTGRVLFAWTWFNNIGQREMYMNCAAITITGGGAGLSGLPEIFKANIGTQSPGCVTEENVDVQFPDPGLDTVTAPSAHLKLPPGDCGTASKYHNIATASVSVPATSASATPVPPTSSIPANSTHTAAESCMCSCGGPNGYIVNIMPAGPIGNIIQNATSAIAAAPSSPSAPRYRFRH</sequence>
<organism evidence="2 3">
    <name type="scientific">Discina gigas</name>
    <dbReference type="NCBI Taxonomy" id="1032678"/>
    <lineage>
        <taxon>Eukaryota</taxon>
        <taxon>Fungi</taxon>
        <taxon>Dikarya</taxon>
        <taxon>Ascomycota</taxon>
        <taxon>Pezizomycotina</taxon>
        <taxon>Pezizomycetes</taxon>
        <taxon>Pezizales</taxon>
        <taxon>Discinaceae</taxon>
        <taxon>Discina</taxon>
    </lineage>
</organism>
<dbReference type="Proteomes" id="UP001447188">
    <property type="component" value="Unassembled WGS sequence"/>
</dbReference>
<comment type="caution">
    <text evidence="2">The sequence shown here is derived from an EMBL/GenBank/DDBJ whole genome shotgun (WGS) entry which is preliminary data.</text>
</comment>
<proteinExistence type="predicted"/>
<dbReference type="PANTHER" id="PTHR36182">
    <property type="entry name" value="PROTEIN, PUTATIVE (AFU_ORTHOLOGUE AFUA_6G10930)-RELATED"/>
    <property type="match status" value="1"/>
</dbReference>
<dbReference type="Gene3D" id="2.70.50.70">
    <property type="match status" value="1"/>
</dbReference>
<keyword evidence="1" id="KW-0732">Signal</keyword>
<evidence type="ECO:0000313" key="3">
    <source>
        <dbReference type="Proteomes" id="UP001447188"/>
    </source>
</evidence>
<name>A0ABR3GJ00_9PEZI</name>
<dbReference type="PANTHER" id="PTHR36182:SF1">
    <property type="entry name" value="PROTEIN, PUTATIVE (AFU_ORTHOLOGUE AFUA_6G10930)-RELATED"/>
    <property type="match status" value="1"/>
</dbReference>
<keyword evidence="3" id="KW-1185">Reference proteome</keyword>
<evidence type="ECO:0000313" key="2">
    <source>
        <dbReference type="EMBL" id="KAL0635909.1"/>
    </source>
</evidence>
<feature type="chain" id="PRO_5045123191" description="Lytic polysaccharide monooxygenase" evidence="1">
    <location>
        <begin position="19"/>
        <end position="310"/>
    </location>
</feature>
<gene>
    <name evidence="2" type="ORF">Q9L58_005152</name>
</gene>